<dbReference type="EMBL" id="JXEA01000010">
    <property type="protein sequence ID" value="OLG94761.1"/>
    <property type="molecule type" value="Genomic_DNA"/>
</dbReference>
<dbReference type="AlphaFoldDB" id="A0A854CQ00"/>
<name>A0A854CQ00_XANOO</name>
<evidence type="ECO:0000313" key="1">
    <source>
        <dbReference type="EMBL" id="OLG94761.1"/>
    </source>
</evidence>
<protein>
    <submittedName>
        <fullName evidence="1">Uncharacterized protein</fullName>
    </submittedName>
</protein>
<reference evidence="1" key="1">
    <citation type="submission" date="2015-01" db="EMBL/GenBank/DDBJ databases">
        <title>Population genomics of rice bacterial leaf blight strains from India.</title>
        <authorList>
            <person name="Midha S."/>
            <person name="Anil M.G."/>
            <person name="Mishra D."/>
            <person name="Brahma K."/>
            <person name="Laha G.S."/>
            <person name="Sundaram R.M."/>
            <person name="Sonti R.V."/>
            <person name="Patil P.B."/>
        </authorList>
    </citation>
    <scope>NUCLEOTIDE SEQUENCE</scope>
    <source>
        <strain evidence="1">BXO512</strain>
    </source>
</reference>
<organism evidence="1">
    <name type="scientific">Xanthomonas oryzae pv. oryzae</name>
    <dbReference type="NCBI Taxonomy" id="64187"/>
    <lineage>
        <taxon>Bacteria</taxon>
        <taxon>Pseudomonadati</taxon>
        <taxon>Pseudomonadota</taxon>
        <taxon>Gammaproteobacteria</taxon>
        <taxon>Lysobacterales</taxon>
        <taxon>Lysobacteraceae</taxon>
        <taxon>Xanthomonas</taxon>
    </lineage>
</organism>
<feature type="non-terminal residue" evidence="1">
    <location>
        <position position="64"/>
    </location>
</feature>
<accession>A0A854CQ00</accession>
<proteinExistence type="predicted"/>
<sequence length="64" mass="7275">MNLQIWADSSWLSPWHSILSLEGAHMLGPRRVRSQALRLRRLDIAANAGAAYLMLNHFGSLEFQ</sequence>
<comment type="caution">
    <text evidence="1">The sequence shown here is derived from an EMBL/GenBank/DDBJ whole genome shotgun (WGS) entry which is preliminary data.</text>
</comment>
<gene>
    <name evidence="1" type="ORF">BXO512_00990</name>
</gene>